<feature type="domain" description="Methyltransferase type 11" evidence="2">
    <location>
        <begin position="63"/>
        <end position="157"/>
    </location>
</feature>
<protein>
    <submittedName>
        <fullName evidence="3">Methyltransferase family protein</fullName>
    </submittedName>
</protein>
<proteinExistence type="predicted"/>
<dbReference type="GO" id="GO:0008757">
    <property type="term" value="F:S-adenosylmethionine-dependent methyltransferase activity"/>
    <property type="evidence" value="ECO:0007669"/>
    <property type="project" value="InterPro"/>
</dbReference>
<dbReference type="InterPro" id="IPR013216">
    <property type="entry name" value="Methyltransf_11"/>
</dbReference>
<dbReference type="OrthoDB" id="529208at2"/>
<dbReference type="RefSeq" id="WP_123713905.1">
    <property type="nucleotide sequence ID" value="NZ_RKHR01000008.1"/>
</dbReference>
<reference evidence="3 4" key="1">
    <citation type="submission" date="2018-11" db="EMBL/GenBank/DDBJ databases">
        <title>Genomic Encyclopedia of Type Strains, Phase IV (KMG-IV): sequencing the most valuable type-strain genomes for metagenomic binning, comparative biology and taxonomic classification.</title>
        <authorList>
            <person name="Goeker M."/>
        </authorList>
    </citation>
    <scope>NUCLEOTIDE SEQUENCE [LARGE SCALE GENOMIC DNA]</scope>
    <source>
        <strain evidence="3 4">DSM 100316</strain>
    </source>
</reference>
<feature type="region of interest" description="Disordered" evidence="1">
    <location>
        <begin position="1"/>
        <end position="26"/>
    </location>
</feature>
<dbReference type="CDD" id="cd02440">
    <property type="entry name" value="AdoMet_MTases"/>
    <property type="match status" value="1"/>
</dbReference>
<dbReference type="Pfam" id="PF08241">
    <property type="entry name" value="Methyltransf_11"/>
    <property type="match status" value="1"/>
</dbReference>
<dbReference type="Gene3D" id="3.40.50.150">
    <property type="entry name" value="Vaccinia Virus protein VP39"/>
    <property type="match status" value="1"/>
</dbReference>
<dbReference type="AlphaFoldDB" id="A0A3N2DDV1"/>
<organism evidence="3 4">
    <name type="scientific">Sinobacterium caligoides</name>
    <dbReference type="NCBI Taxonomy" id="933926"/>
    <lineage>
        <taxon>Bacteria</taxon>
        <taxon>Pseudomonadati</taxon>
        <taxon>Pseudomonadota</taxon>
        <taxon>Gammaproteobacteria</taxon>
        <taxon>Cellvibrionales</taxon>
        <taxon>Spongiibacteraceae</taxon>
        <taxon>Sinobacterium</taxon>
    </lineage>
</organism>
<dbReference type="EMBL" id="RKHR01000008">
    <property type="protein sequence ID" value="ROR97907.1"/>
    <property type="molecule type" value="Genomic_DNA"/>
</dbReference>
<dbReference type="SUPFAM" id="SSF53335">
    <property type="entry name" value="S-adenosyl-L-methionine-dependent methyltransferases"/>
    <property type="match status" value="1"/>
</dbReference>
<comment type="caution">
    <text evidence="3">The sequence shown here is derived from an EMBL/GenBank/DDBJ whole genome shotgun (WGS) entry which is preliminary data.</text>
</comment>
<evidence type="ECO:0000313" key="3">
    <source>
        <dbReference type="EMBL" id="ROR97907.1"/>
    </source>
</evidence>
<name>A0A3N2DDV1_9GAMM</name>
<evidence type="ECO:0000259" key="2">
    <source>
        <dbReference type="Pfam" id="PF08241"/>
    </source>
</evidence>
<keyword evidence="3" id="KW-0489">Methyltransferase</keyword>
<dbReference type="Proteomes" id="UP000275394">
    <property type="component" value="Unassembled WGS sequence"/>
</dbReference>
<accession>A0A3N2DDV1</accession>
<evidence type="ECO:0000313" key="4">
    <source>
        <dbReference type="Proteomes" id="UP000275394"/>
    </source>
</evidence>
<evidence type="ECO:0000256" key="1">
    <source>
        <dbReference type="SAM" id="MobiDB-lite"/>
    </source>
</evidence>
<dbReference type="InterPro" id="IPR029063">
    <property type="entry name" value="SAM-dependent_MTases_sf"/>
</dbReference>
<sequence>MDILKHNRAAWNKESSEDGEWSRPVSGDTIRSAREGDWNVILTPLRTVPKSWFGCLQGKSVLCLASAGGQQAPVLAAAGAKVTSFDLSDVQLEKDRIVAERHNLDLQCIRGDMADLSELPDESFDLIFHAVSNIFVPDVEAVWRECYRVLKPKGELLAGFMNPSFFLFDHDQSIKDKIIEVKHKLPYAQPDHLDSEAIQELESNGRAVEFSHTLETQLGGQLKAGFMIADLYEDYWTDEIPFNAFSPSCIATRATKR</sequence>
<gene>
    <name evidence="3" type="ORF">EDC56_3576</name>
</gene>
<dbReference type="GO" id="GO:0032259">
    <property type="term" value="P:methylation"/>
    <property type="evidence" value="ECO:0007669"/>
    <property type="project" value="UniProtKB-KW"/>
</dbReference>
<keyword evidence="4" id="KW-1185">Reference proteome</keyword>
<keyword evidence="3" id="KW-0808">Transferase</keyword>